<proteinExistence type="predicted"/>
<accession>A0ABX5T167</accession>
<name>A0ABX5T167_9ENTR</name>
<dbReference type="EMBL" id="CP038469">
    <property type="protein sequence ID" value="QBX80197.1"/>
    <property type="molecule type" value="Genomic_DNA"/>
</dbReference>
<sequence>MNISLKSLIVPGVILLLVLASWLSYASYKGEKKRADDAEQSAASAVTITDNVLRTIKITNIVLETNQYAKQQIALESQKAQADIKVAVADDECARRTVPAGAADRLRQYADSLRTGSGVTTTGKPDS</sequence>
<dbReference type="RefSeq" id="WP_135322210.1">
    <property type="nucleotide sequence ID" value="NZ_CP038469.1"/>
</dbReference>
<evidence type="ECO:0000313" key="1">
    <source>
        <dbReference type="EMBL" id="QBX80197.1"/>
    </source>
</evidence>
<organism evidence="1 2">
    <name type="scientific">Citrobacter tructae</name>
    <dbReference type="NCBI Taxonomy" id="2562449"/>
    <lineage>
        <taxon>Bacteria</taxon>
        <taxon>Pseudomonadati</taxon>
        <taxon>Pseudomonadota</taxon>
        <taxon>Gammaproteobacteria</taxon>
        <taxon>Enterobacterales</taxon>
        <taxon>Enterobacteriaceae</taxon>
        <taxon>Citrobacter</taxon>
    </lineage>
</organism>
<protein>
    <submittedName>
        <fullName evidence="1">DUF2570 domain-containing protein</fullName>
    </submittedName>
</protein>
<gene>
    <name evidence="1" type="ORF">E4Z61_07420</name>
</gene>
<keyword evidence="2" id="KW-1185">Reference proteome</keyword>
<reference evidence="1 2" key="1">
    <citation type="submission" date="2019-03" db="EMBL/GenBank/DDBJ databases">
        <title>Complete genome sequence of Citrobacter sp. SNU WT2 isolated from diseased rainbow trout.</title>
        <authorList>
            <person name="Oh W.T."/>
            <person name="Park S.C."/>
        </authorList>
    </citation>
    <scope>NUCLEOTIDE SEQUENCE [LARGE SCALE GENOMIC DNA]</scope>
    <source>
        <strain evidence="1 2">SNU WT2</strain>
    </source>
</reference>
<dbReference type="Proteomes" id="UP000296284">
    <property type="component" value="Chromosome"/>
</dbReference>
<evidence type="ECO:0000313" key="2">
    <source>
        <dbReference type="Proteomes" id="UP000296284"/>
    </source>
</evidence>